<dbReference type="GO" id="GO:0004177">
    <property type="term" value="F:aminopeptidase activity"/>
    <property type="evidence" value="ECO:0007669"/>
    <property type="project" value="UniProtKB-EC"/>
</dbReference>
<dbReference type="Proteomes" id="UP000282674">
    <property type="component" value="Unassembled WGS sequence"/>
</dbReference>
<dbReference type="RefSeq" id="WP_147481869.1">
    <property type="nucleotide sequence ID" value="NZ_JBHSKC010000020.1"/>
</dbReference>
<dbReference type="InterPro" id="IPR002410">
    <property type="entry name" value="Peptidase_S33"/>
</dbReference>
<keyword evidence="6" id="KW-1185">Reference proteome</keyword>
<evidence type="ECO:0000313" key="6">
    <source>
        <dbReference type="Proteomes" id="UP000282674"/>
    </source>
</evidence>
<organism evidence="5 6">
    <name type="scientific">Actinomadura harenae</name>
    <dbReference type="NCBI Taxonomy" id="2483351"/>
    <lineage>
        <taxon>Bacteria</taxon>
        <taxon>Bacillati</taxon>
        <taxon>Actinomycetota</taxon>
        <taxon>Actinomycetes</taxon>
        <taxon>Streptosporangiales</taxon>
        <taxon>Thermomonosporaceae</taxon>
        <taxon>Actinomadura</taxon>
    </lineage>
</organism>
<keyword evidence="3" id="KW-1133">Transmembrane helix</keyword>
<accession>A0A3M2LF00</accession>
<dbReference type="Pfam" id="PF00561">
    <property type="entry name" value="Abhydrolase_1"/>
    <property type="match status" value="1"/>
</dbReference>
<dbReference type="PANTHER" id="PTHR43798">
    <property type="entry name" value="MONOACYLGLYCEROL LIPASE"/>
    <property type="match status" value="1"/>
</dbReference>
<dbReference type="PRINTS" id="PR00793">
    <property type="entry name" value="PROAMNOPTASE"/>
</dbReference>
<feature type="transmembrane region" description="Helical" evidence="3">
    <location>
        <begin position="42"/>
        <end position="68"/>
    </location>
</feature>
<proteinExistence type="inferred from homology"/>
<keyword evidence="3" id="KW-0812">Transmembrane</keyword>
<evidence type="ECO:0000313" key="5">
    <source>
        <dbReference type="EMBL" id="RMI36091.1"/>
    </source>
</evidence>
<dbReference type="GO" id="GO:0016020">
    <property type="term" value="C:membrane"/>
    <property type="evidence" value="ECO:0007669"/>
    <property type="project" value="TreeGrafter"/>
</dbReference>
<evidence type="ECO:0000256" key="1">
    <source>
        <dbReference type="ARBA" id="ARBA00010088"/>
    </source>
</evidence>
<dbReference type="SUPFAM" id="SSF53474">
    <property type="entry name" value="alpha/beta-Hydrolases"/>
    <property type="match status" value="1"/>
</dbReference>
<feature type="transmembrane region" description="Helical" evidence="3">
    <location>
        <begin position="75"/>
        <end position="95"/>
    </location>
</feature>
<evidence type="ECO:0000256" key="2">
    <source>
        <dbReference type="ARBA" id="ARBA00022801"/>
    </source>
</evidence>
<dbReference type="GO" id="GO:0006508">
    <property type="term" value="P:proteolysis"/>
    <property type="evidence" value="ECO:0007669"/>
    <property type="project" value="InterPro"/>
</dbReference>
<reference evidence="5 6" key="1">
    <citation type="submission" date="2018-10" db="EMBL/GenBank/DDBJ databases">
        <title>Isolation from soil.</title>
        <authorList>
            <person name="Hu J."/>
        </authorList>
    </citation>
    <scope>NUCLEOTIDE SEQUENCE [LARGE SCALE GENOMIC DNA]</scope>
    <source>
        <strain evidence="5 6">NEAU-Ht49</strain>
    </source>
</reference>
<keyword evidence="3" id="KW-0472">Membrane</keyword>
<feature type="domain" description="AB hydrolase-1" evidence="4">
    <location>
        <begin position="136"/>
        <end position="392"/>
    </location>
</feature>
<dbReference type="InterPro" id="IPR000073">
    <property type="entry name" value="AB_hydrolase_1"/>
</dbReference>
<feature type="transmembrane region" description="Helical" evidence="3">
    <location>
        <begin position="12"/>
        <end position="36"/>
    </location>
</feature>
<dbReference type="PRINTS" id="PR00111">
    <property type="entry name" value="ABHYDROLASE"/>
</dbReference>
<name>A0A3M2LF00_9ACTN</name>
<comment type="similarity">
    <text evidence="1">Belongs to the peptidase S33 family.</text>
</comment>
<evidence type="ECO:0000256" key="3">
    <source>
        <dbReference type="SAM" id="Phobius"/>
    </source>
</evidence>
<keyword evidence="2 5" id="KW-0378">Hydrolase</keyword>
<dbReference type="EMBL" id="RFFG01000149">
    <property type="protein sequence ID" value="RMI36091.1"/>
    <property type="molecule type" value="Genomic_DNA"/>
</dbReference>
<dbReference type="PANTHER" id="PTHR43798:SF33">
    <property type="entry name" value="HYDROLASE, PUTATIVE (AFU_ORTHOLOGUE AFUA_2G14860)-RELATED"/>
    <property type="match status" value="1"/>
</dbReference>
<dbReference type="InterPro" id="IPR029058">
    <property type="entry name" value="AB_hydrolase_fold"/>
</dbReference>
<comment type="caution">
    <text evidence="5">The sequence shown here is derived from an EMBL/GenBank/DDBJ whole genome shotgun (WGS) entry which is preliminary data.</text>
</comment>
<dbReference type="InterPro" id="IPR050266">
    <property type="entry name" value="AB_hydrolase_sf"/>
</dbReference>
<sequence length="425" mass="44309">MSRTVLRRSSGALLLATSALVAPFAGVAGFVGLAAVTAGLPLLAVVGLLVVAGAGVLLGLPAFALLGVRRRRGAALLLGAGLAAAVAAAAALTVFRPGPVPAAAATPAGVRFWNLPTGSRIAYVHAPARGKPRPTPVIFLHGGPGTPGEGIPVAGPALAASGFDVYAYDQLGAGRSTRLSDITGYTVARHVADLDAVRSTLGADKIIIVGQSWGGSLAAQYIAAHPDRVAKVVFTSPGGLWLPALPHGDGDPWTRLTPAQRKRYDQLTSSPRLVAAVLLMGVNPNAAHALLGDREADERFHELALVGKDTTSCPGATPRTPHENRQGFYVNQITSKDFRKVPDPRPALRRVRTPALIMRGECDFITWEATRDYRQTLPNSTLVMVKGAGHAIAGDQPAAYTALLRAFLLNRPLPLPAYTASTPPR</sequence>
<dbReference type="Gene3D" id="3.40.50.1820">
    <property type="entry name" value="alpha/beta hydrolase"/>
    <property type="match status" value="1"/>
</dbReference>
<dbReference type="AlphaFoldDB" id="A0A3M2LF00"/>
<dbReference type="OrthoDB" id="9796770at2"/>
<protein>
    <submittedName>
        <fullName evidence="5">Alpha/beta hydrolase</fullName>
    </submittedName>
</protein>
<evidence type="ECO:0000259" key="4">
    <source>
        <dbReference type="Pfam" id="PF00561"/>
    </source>
</evidence>
<gene>
    <name evidence="5" type="ORF">EBO15_39555</name>
</gene>